<reference evidence="2" key="2">
    <citation type="submission" date="2013-07" db="EMBL/GenBank/DDBJ databases">
        <authorList>
            <person name="Morais-Silva F.O."/>
            <person name="Rezende A.M."/>
            <person name="Pimentel C."/>
            <person name="Resende D.M."/>
            <person name="Santos C.I."/>
            <person name="Clemente C."/>
            <person name="de Oliveira L.M."/>
            <person name="da Silva S.M."/>
            <person name="Costa D.A."/>
            <person name="Varela-Raposo A."/>
            <person name="Horacio E.C.A."/>
            <person name="Matos M."/>
            <person name="Flores O."/>
            <person name="Ruiz J.C."/>
            <person name="Rodrigues-Pousada C."/>
        </authorList>
    </citation>
    <scope>NUCLEOTIDE SEQUENCE [LARGE SCALE GENOMIC DNA]</scope>
    <source>
        <strain evidence="2">ATCC 19364 / DSM 1382 / NCIMB 9332 / VKM B-1759</strain>
    </source>
</reference>
<dbReference type="EMBL" id="CP006585">
    <property type="protein sequence ID" value="AGW12756.1"/>
    <property type="molecule type" value="Genomic_DNA"/>
</dbReference>
<dbReference type="Proteomes" id="UP000016587">
    <property type="component" value="Chromosome"/>
</dbReference>
<dbReference type="OrthoDB" id="5457693at2"/>
<dbReference type="STRING" id="1121448.DGI_0863"/>
<dbReference type="InterPro" id="IPR027588">
    <property type="entry name" value="XXXCH_dom_fam"/>
</dbReference>
<dbReference type="NCBIfam" id="TIGR04358">
    <property type="entry name" value="XXXCH_domain"/>
    <property type="match status" value="1"/>
</dbReference>
<dbReference type="RefSeq" id="WP_021759451.1">
    <property type="nucleotide sequence ID" value="NC_022444.1"/>
</dbReference>
<protein>
    <recommendedName>
        <fullName evidence="3">GAK system XXXCH domain-containing protein</fullName>
    </recommendedName>
</protein>
<dbReference type="eggNOG" id="ENOG50349AH">
    <property type="taxonomic scope" value="Bacteria"/>
</dbReference>
<dbReference type="AlphaFoldDB" id="T2G9F8"/>
<reference evidence="1 2" key="1">
    <citation type="journal article" date="2013" name="J. Bacteriol.">
        <title>Roles of HynAB and Ech, the only two hydrogenases found in the model sulfate reducer Desulfovibrio gigas.</title>
        <authorList>
            <person name="Morais-Silva F.O."/>
            <person name="Santos C.I."/>
            <person name="Rodrigues R."/>
            <person name="Pereira I.A."/>
            <person name="Rodrigues-Pousada C."/>
        </authorList>
    </citation>
    <scope>NUCLEOTIDE SEQUENCE [LARGE SCALE GENOMIC DNA]</scope>
    <source>
        <strain evidence="2">ATCC 19364 / DSM 1382 / NCIMB 9332 / VKM B-1759</strain>
    </source>
</reference>
<dbReference type="PATRIC" id="fig|1121448.10.peg.863"/>
<name>T2G9F8_MEGG1</name>
<evidence type="ECO:0000313" key="1">
    <source>
        <dbReference type="EMBL" id="AGW12756.1"/>
    </source>
</evidence>
<gene>
    <name evidence="1" type="ORF">DGI_0863</name>
</gene>
<evidence type="ECO:0008006" key="3">
    <source>
        <dbReference type="Google" id="ProtNLM"/>
    </source>
</evidence>
<evidence type="ECO:0000313" key="2">
    <source>
        <dbReference type="Proteomes" id="UP000016587"/>
    </source>
</evidence>
<organism evidence="1 2">
    <name type="scientific">Megalodesulfovibrio gigas (strain ATCC 19364 / DSM 1382 / NCIMB 9332 / VKM B-1759)</name>
    <name type="common">Desulfovibrio gigas</name>
    <dbReference type="NCBI Taxonomy" id="1121448"/>
    <lineage>
        <taxon>Bacteria</taxon>
        <taxon>Pseudomonadati</taxon>
        <taxon>Thermodesulfobacteriota</taxon>
        <taxon>Desulfovibrionia</taxon>
        <taxon>Desulfovibrionales</taxon>
        <taxon>Desulfovibrionaceae</taxon>
        <taxon>Megalodesulfovibrio</taxon>
    </lineage>
</organism>
<proteinExistence type="predicted"/>
<accession>T2G9F8</accession>
<dbReference type="HOGENOM" id="CLU_2355173_0_0_7"/>
<dbReference type="KEGG" id="dgg:DGI_0863"/>
<keyword evidence="2" id="KW-1185">Reference proteome</keyword>
<sequence>MQFKALKQEMEACFARIKATTAGGELPSKDDIHIFVRYTQKMQALAEDDWMEECLDFVHMVEELAHAVKKNQVSDAIMLVESLDETRSNCHMTFSK</sequence>